<protein>
    <submittedName>
        <fullName evidence="1">Uncharacterized protein</fullName>
    </submittedName>
</protein>
<dbReference type="AlphaFoldDB" id="A0AAV6W6B4"/>
<dbReference type="Proteomes" id="UP000827092">
    <property type="component" value="Unassembled WGS sequence"/>
</dbReference>
<evidence type="ECO:0000313" key="2">
    <source>
        <dbReference type="Proteomes" id="UP000827092"/>
    </source>
</evidence>
<keyword evidence="2" id="KW-1185">Reference proteome</keyword>
<comment type="caution">
    <text evidence="1">The sequence shown here is derived from an EMBL/GenBank/DDBJ whole genome shotgun (WGS) entry which is preliminary data.</text>
</comment>
<dbReference type="EMBL" id="JAFNEN010000001">
    <property type="protein sequence ID" value="KAG8202164.1"/>
    <property type="molecule type" value="Genomic_DNA"/>
</dbReference>
<sequence>MQCSLGSPFTPNSPHIALLRHGIATLGLEWPRSDAIDGEIDRGSPQRLSATCLGPGEVDSHNFPLTMEVGGY</sequence>
<gene>
    <name evidence="1" type="ORF">JTE90_010520</name>
</gene>
<name>A0AAV6W6B4_9ARAC</name>
<proteinExistence type="predicted"/>
<reference evidence="1 2" key="1">
    <citation type="journal article" date="2022" name="Nat. Ecol. Evol.">
        <title>A masculinizing supergene underlies an exaggerated male reproductive morph in a spider.</title>
        <authorList>
            <person name="Hendrickx F."/>
            <person name="De Corte Z."/>
            <person name="Sonet G."/>
            <person name="Van Belleghem S.M."/>
            <person name="Kostlbacher S."/>
            <person name="Vangestel C."/>
        </authorList>
    </citation>
    <scope>NUCLEOTIDE SEQUENCE [LARGE SCALE GENOMIC DNA]</scope>
    <source>
        <strain evidence="1">W744_W776</strain>
    </source>
</reference>
<evidence type="ECO:0000313" key="1">
    <source>
        <dbReference type="EMBL" id="KAG8202164.1"/>
    </source>
</evidence>
<accession>A0AAV6W6B4</accession>
<organism evidence="1 2">
    <name type="scientific">Oedothorax gibbosus</name>
    <dbReference type="NCBI Taxonomy" id="931172"/>
    <lineage>
        <taxon>Eukaryota</taxon>
        <taxon>Metazoa</taxon>
        <taxon>Ecdysozoa</taxon>
        <taxon>Arthropoda</taxon>
        <taxon>Chelicerata</taxon>
        <taxon>Arachnida</taxon>
        <taxon>Araneae</taxon>
        <taxon>Araneomorphae</taxon>
        <taxon>Entelegynae</taxon>
        <taxon>Araneoidea</taxon>
        <taxon>Linyphiidae</taxon>
        <taxon>Erigoninae</taxon>
        <taxon>Oedothorax</taxon>
    </lineage>
</organism>